<dbReference type="InterPro" id="IPR057683">
    <property type="entry name" value="DUF7923"/>
</dbReference>
<evidence type="ECO:0008006" key="6">
    <source>
        <dbReference type="Google" id="ProtNLM"/>
    </source>
</evidence>
<dbReference type="PANTHER" id="PTHR37543:SF1">
    <property type="entry name" value="CCCH ZINC FINGER DNA BINDING PROTEIN (AFU_ORTHOLOGUE AFUA_5G12760)"/>
    <property type="match status" value="1"/>
</dbReference>
<organism evidence="4 5">
    <name type="scientific">Saxophila tyrrhenica</name>
    <dbReference type="NCBI Taxonomy" id="1690608"/>
    <lineage>
        <taxon>Eukaryota</taxon>
        <taxon>Fungi</taxon>
        <taxon>Dikarya</taxon>
        <taxon>Ascomycota</taxon>
        <taxon>Pezizomycotina</taxon>
        <taxon>Dothideomycetes</taxon>
        <taxon>Dothideomycetidae</taxon>
        <taxon>Mycosphaerellales</taxon>
        <taxon>Extremaceae</taxon>
        <taxon>Saxophila</taxon>
    </lineage>
</organism>
<dbReference type="GeneID" id="89928865"/>
<reference evidence="4 5" key="1">
    <citation type="submission" date="2023-08" db="EMBL/GenBank/DDBJ databases">
        <title>Black Yeasts Isolated from many extreme environments.</title>
        <authorList>
            <person name="Coleine C."/>
            <person name="Stajich J.E."/>
            <person name="Selbmann L."/>
        </authorList>
    </citation>
    <scope>NUCLEOTIDE SEQUENCE [LARGE SCALE GENOMIC DNA]</scope>
    <source>
        <strain evidence="4 5">CCFEE 5935</strain>
    </source>
</reference>
<evidence type="ECO:0000256" key="1">
    <source>
        <dbReference type="SAM" id="MobiDB-lite"/>
    </source>
</evidence>
<dbReference type="Proteomes" id="UP001337655">
    <property type="component" value="Unassembled WGS sequence"/>
</dbReference>
<keyword evidence="5" id="KW-1185">Reference proteome</keyword>
<dbReference type="Pfam" id="PF25540">
    <property type="entry name" value="DUF7923"/>
    <property type="match status" value="1"/>
</dbReference>
<accession>A0AAV9P931</accession>
<feature type="compositionally biased region" description="Polar residues" evidence="1">
    <location>
        <begin position="1"/>
        <end position="19"/>
    </location>
</feature>
<feature type="domain" description="DUF7923" evidence="2">
    <location>
        <begin position="95"/>
        <end position="277"/>
    </location>
</feature>
<feature type="compositionally biased region" description="Polar residues" evidence="1">
    <location>
        <begin position="307"/>
        <end position="325"/>
    </location>
</feature>
<name>A0AAV9P931_9PEZI</name>
<dbReference type="EMBL" id="JAVRRT010000011">
    <property type="protein sequence ID" value="KAK5167830.1"/>
    <property type="molecule type" value="Genomic_DNA"/>
</dbReference>
<dbReference type="RefSeq" id="XP_064657536.1">
    <property type="nucleotide sequence ID" value="XM_064804766.1"/>
</dbReference>
<proteinExistence type="predicted"/>
<gene>
    <name evidence="4" type="ORF">LTR77_007529</name>
</gene>
<evidence type="ECO:0000313" key="4">
    <source>
        <dbReference type="EMBL" id="KAK5167830.1"/>
    </source>
</evidence>
<protein>
    <recommendedName>
        <fullName evidence="6">C-x8-C-x5-C-x3-H type zinc finger protein</fullName>
    </recommendedName>
</protein>
<feature type="region of interest" description="Disordered" evidence="1">
    <location>
        <begin position="1"/>
        <end position="22"/>
    </location>
</feature>
<comment type="caution">
    <text evidence="4">The sequence shown here is derived from an EMBL/GenBank/DDBJ whole genome shotgun (WGS) entry which is preliminary data.</text>
</comment>
<feature type="region of interest" description="Disordered" evidence="1">
    <location>
        <begin position="307"/>
        <end position="333"/>
    </location>
</feature>
<evidence type="ECO:0000259" key="2">
    <source>
        <dbReference type="Pfam" id="PF25540"/>
    </source>
</evidence>
<sequence length="520" mass="57116">MAPSVNGNGYHSPLTSNSAVGKPTDEVTKLWTRFEATKYGDSAKNQLIEDLITRYEDLLSQHKDYVKQSENASTVLQERDKVLESSVIRMQKILNRDPHILVLIDGDGLFFSNLLLRQGAAGGKEAAALLSDAITEWATATVDDYPADSKVVVRVYANLRVVADTCAQAGFVEHFGKVEDFARGFTCSDTLFDFVDVGNCKGGTQGKISEMYQLFLYNYHCRQIVLGCTSASGYVSLLDQHKHDEEALPRVALLEGAPFNMDLANMPFRKLKLAGIFQETKNHQTYCSGGQRVDSRISLNATSEAFTPRNATPVGQSFSVQSPPSSAAGLENARPSFHARTDSITSSGNNSDVANSTWATVISKNKLRPLADTLRRQSVEPAATIKRNRAGQRIDVPGDYDRDEVQRIKKLKGCNQHYIGAGCCHYNAGRADKCPHNHHFKFSAAELKTLRVVAKETPCKRGHDCDDVNCIYGHMCPFPSATVGSMRGSGCLNGNDCRFPISMHDMDTVPVRTVRATGTF</sequence>
<dbReference type="InterPro" id="IPR057654">
    <property type="entry name" value="Znf-CCCH_tandem"/>
</dbReference>
<dbReference type="AlphaFoldDB" id="A0AAV9P931"/>
<evidence type="ECO:0000259" key="3">
    <source>
        <dbReference type="Pfam" id="PF25543"/>
    </source>
</evidence>
<dbReference type="Pfam" id="PF25543">
    <property type="entry name" value="zf-CCCH_tandem"/>
    <property type="match status" value="1"/>
</dbReference>
<dbReference type="PANTHER" id="PTHR37543">
    <property type="entry name" value="CCCH ZINC FINGER DNA BINDING PROTEIN (AFU_ORTHOLOGUE AFUA_5G12760)"/>
    <property type="match status" value="1"/>
</dbReference>
<evidence type="ECO:0000313" key="5">
    <source>
        <dbReference type="Proteomes" id="UP001337655"/>
    </source>
</evidence>
<feature type="domain" description="Tandem CCCH zinc finger" evidence="3">
    <location>
        <begin position="450"/>
        <end position="508"/>
    </location>
</feature>